<dbReference type="KEGG" id="knv:Pan216_51590"/>
<dbReference type="AlphaFoldDB" id="A0A518BBC3"/>
<name>A0A518BBC3_9BACT</name>
<feature type="compositionally biased region" description="Acidic residues" evidence="1">
    <location>
        <begin position="112"/>
        <end position="134"/>
    </location>
</feature>
<protein>
    <recommendedName>
        <fullName evidence="4">SseB protein N-terminal domain-containing protein</fullName>
    </recommendedName>
</protein>
<organism evidence="2 3">
    <name type="scientific">Kolteria novifilia</name>
    <dbReference type="NCBI Taxonomy" id="2527975"/>
    <lineage>
        <taxon>Bacteria</taxon>
        <taxon>Pseudomonadati</taxon>
        <taxon>Planctomycetota</taxon>
        <taxon>Planctomycetia</taxon>
        <taxon>Kolteriales</taxon>
        <taxon>Kolteriaceae</taxon>
        <taxon>Kolteria</taxon>
    </lineage>
</organism>
<dbReference type="EMBL" id="CP036279">
    <property type="protein sequence ID" value="QDU64270.1"/>
    <property type="molecule type" value="Genomic_DNA"/>
</dbReference>
<sequence length="134" mass="15168">MGNERSFYVPISNDGSNEMPIIPVNDDKGSHLLFTTPEKADEYIHLLEWDEEFAVGELPADALLPWMLELHESNVDYIFIDPSASSDSQEAVDVAQLLEGLNETLIETLTPESDEDDEDDDEDFDDEEEEESKD</sequence>
<gene>
    <name evidence="2" type="ORF">Pan216_51590</name>
</gene>
<accession>A0A518BBC3</accession>
<dbReference type="RefSeq" id="WP_145262351.1">
    <property type="nucleotide sequence ID" value="NZ_CP036279.1"/>
</dbReference>
<evidence type="ECO:0000313" key="3">
    <source>
        <dbReference type="Proteomes" id="UP000317093"/>
    </source>
</evidence>
<keyword evidence="3" id="KW-1185">Reference proteome</keyword>
<reference evidence="2 3" key="1">
    <citation type="submission" date="2019-02" db="EMBL/GenBank/DDBJ databases">
        <title>Deep-cultivation of Planctomycetes and their phenomic and genomic characterization uncovers novel biology.</title>
        <authorList>
            <person name="Wiegand S."/>
            <person name="Jogler M."/>
            <person name="Boedeker C."/>
            <person name="Pinto D."/>
            <person name="Vollmers J."/>
            <person name="Rivas-Marin E."/>
            <person name="Kohn T."/>
            <person name="Peeters S.H."/>
            <person name="Heuer A."/>
            <person name="Rast P."/>
            <person name="Oberbeckmann S."/>
            <person name="Bunk B."/>
            <person name="Jeske O."/>
            <person name="Meyerdierks A."/>
            <person name="Storesund J.E."/>
            <person name="Kallscheuer N."/>
            <person name="Luecker S."/>
            <person name="Lage O.M."/>
            <person name="Pohl T."/>
            <person name="Merkel B.J."/>
            <person name="Hornburger P."/>
            <person name="Mueller R.-W."/>
            <person name="Bruemmer F."/>
            <person name="Labrenz M."/>
            <person name="Spormann A.M."/>
            <person name="Op den Camp H."/>
            <person name="Overmann J."/>
            <person name="Amann R."/>
            <person name="Jetten M.S.M."/>
            <person name="Mascher T."/>
            <person name="Medema M.H."/>
            <person name="Devos D.P."/>
            <person name="Kaster A.-K."/>
            <person name="Ovreas L."/>
            <person name="Rohde M."/>
            <person name="Galperin M.Y."/>
            <person name="Jogler C."/>
        </authorList>
    </citation>
    <scope>NUCLEOTIDE SEQUENCE [LARGE SCALE GENOMIC DNA]</scope>
    <source>
        <strain evidence="2 3">Pan216</strain>
    </source>
</reference>
<evidence type="ECO:0000256" key="1">
    <source>
        <dbReference type="SAM" id="MobiDB-lite"/>
    </source>
</evidence>
<evidence type="ECO:0000313" key="2">
    <source>
        <dbReference type="EMBL" id="QDU64270.1"/>
    </source>
</evidence>
<feature type="region of interest" description="Disordered" evidence="1">
    <location>
        <begin position="107"/>
        <end position="134"/>
    </location>
</feature>
<proteinExistence type="predicted"/>
<dbReference type="Proteomes" id="UP000317093">
    <property type="component" value="Chromosome"/>
</dbReference>
<evidence type="ECO:0008006" key="4">
    <source>
        <dbReference type="Google" id="ProtNLM"/>
    </source>
</evidence>